<evidence type="ECO:0000313" key="1">
    <source>
        <dbReference type="EMBL" id="ETJ32494.1"/>
    </source>
</evidence>
<sequence length="101" mass="11491">AVYGGHVENQKRDTTVDASLLNSMSQLSTNPNTSYVIETDPNFTNRRNFLSSDYVLSRLKLDPMNIQKRLGDGYYEQQLVMQEIMRQTGKSRLQSGLSAEE</sequence>
<feature type="non-terminal residue" evidence="1">
    <location>
        <position position="101"/>
    </location>
</feature>
<protein>
    <submittedName>
        <fullName evidence="1">Uncharacterized protein</fullName>
    </submittedName>
</protein>
<dbReference type="AlphaFoldDB" id="W1XUD6"/>
<organism evidence="1">
    <name type="scientific">human gut metagenome</name>
    <dbReference type="NCBI Taxonomy" id="408170"/>
    <lineage>
        <taxon>unclassified sequences</taxon>
        <taxon>metagenomes</taxon>
        <taxon>organismal metagenomes</taxon>
    </lineage>
</organism>
<gene>
    <name evidence="1" type="ORF">Q604_UNBC13050G0001</name>
</gene>
<accession>W1XUD6</accession>
<proteinExistence type="predicted"/>
<comment type="caution">
    <text evidence="1">The sequence shown here is derived from an EMBL/GenBank/DDBJ whole genome shotgun (WGS) entry which is preliminary data.</text>
</comment>
<feature type="non-terminal residue" evidence="1">
    <location>
        <position position="1"/>
    </location>
</feature>
<dbReference type="EMBL" id="AZMM01013050">
    <property type="protein sequence ID" value="ETJ32494.1"/>
    <property type="molecule type" value="Genomic_DNA"/>
</dbReference>
<reference evidence="1" key="1">
    <citation type="submission" date="2013-12" db="EMBL/GenBank/DDBJ databases">
        <title>A Varibaculum cambriense genome reconstructed from a premature infant gut community with otherwise low bacterial novelty that shifts toward anaerobic metabolism during the third week of life.</title>
        <authorList>
            <person name="Brown C.T."/>
            <person name="Sharon I."/>
            <person name="Thomas B.C."/>
            <person name="Castelle C.J."/>
            <person name="Morowitz M.J."/>
            <person name="Banfield J.F."/>
        </authorList>
    </citation>
    <scope>NUCLEOTIDE SEQUENCE</scope>
</reference>
<name>W1XUD6_9ZZZZ</name>